<dbReference type="PANTHER" id="PTHR33751">
    <property type="entry name" value="CBB3-TYPE CYTOCHROME C OXIDASE SUBUNIT FIXP"/>
    <property type="match status" value="1"/>
</dbReference>
<dbReference type="SUPFAM" id="SSF46626">
    <property type="entry name" value="Cytochrome c"/>
    <property type="match status" value="2"/>
</dbReference>
<feature type="domain" description="Cytochrome c" evidence="21">
    <location>
        <begin position="217"/>
        <end position="298"/>
    </location>
</feature>
<evidence type="ECO:0000256" key="9">
    <source>
        <dbReference type="ARBA" id="ARBA00022692"/>
    </source>
</evidence>
<keyword evidence="23" id="KW-1185">Reference proteome</keyword>
<evidence type="ECO:0000256" key="18">
    <source>
        <dbReference type="ARBA" id="ARBA00023136"/>
    </source>
</evidence>
<dbReference type="RefSeq" id="WP_386742630.1">
    <property type="nucleotide sequence ID" value="NZ_JBHRYA010000003.1"/>
</dbReference>
<dbReference type="InterPro" id="IPR050597">
    <property type="entry name" value="Cytochrome_c_Oxidase_Subunit"/>
</dbReference>
<evidence type="ECO:0000313" key="23">
    <source>
        <dbReference type="Proteomes" id="UP001595705"/>
    </source>
</evidence>
<dbReference type="Gene3D" id="1.10.760.10">
    <property type="entry name" value="Cytochrome c-like domain"/>
    <property type="match status" value="2"/>
</dbReference>
<keyword evidence="12 19" id="KW-0375">Hydrogen ion transport</keyword>
<keyword evidence="14 20" id="KW-1133">Transmembrane helix</keyword>
<evidence type="ECO:0000256" key="12">
    <source>
        <dbReference type="ARBA" id="ARBA00022781"/>
    </source>
</evidence>
<keyword evidence="11" id="KW-0677">Repeat</keyword>
<evidence type="ECO:0000256" key="6">
    <source>
        <dbReference type="ARBA" id="ARBA00022519"/>
    </source>
</evidence>
<organism evidence="22 23">
    <name type="scientific">Luteimonas soli</name>
    <dbReference type="NCBI Taxonomy" id="1648966"/>
    <lineage>
        <taxon>Bacteria</taxon>
        <taxon>Pseudomonadati</taxon>
        <taxon>Pseudomonadota</taxon>
        <taxon>Gammaproteobacteria</taxon>
        <taxon>Lysobacterales</taxon>
        <taxon>Lysobacteraceae</taxon>
        <taxon>Luteimonas</taxon>
    </lineage>
</organism>
<evidence type="ECO:0000256" key="5">
    <source>
        <dbReference type="ARBA" id="ARBA00022475"/>
    </source>
</evidence>
<evidence type="ECO:0000256" key="3">
    <source>
        <dbReference type="ARBA" id="ARBA00006113"/>
    </source>
</evidence>
<accession>A0ABV7XKL4</accession>
<dbReference type="PROSITE" id="PS51007">
    <property type="entry name" value="CYTC"/>
    <property type="match status" value="2"/>
</dbReference>
<dbReference type="InterPro" id="IPR036909">
    <property type="entry name" value="Cyt_c-like_dom_sf"/>
</dbReference>
<keyword evidence="8 19" id="KW-0679">Respiratory chain</keyword>
<comment type="cofactor">
    <cofactor evidence="19">
        <name>heme c</name>
        <dbReference type="ChEBI" id="CHEBI:61717"/>
    </cofactor>
    <text evidence="19">Binds 2 heme C groups per subunit.</text>
</comment>
<dbReference type="PIRSF" id="PIRSF000006">
    <property type="entry name" value="Cbb3-Cox_fixP"/>
    <property type="match status" value="1"/>
</dbReference>
<dbReference type="Pfam" id="PF13442">
    <property type="entry name" value="Cytochrome_CBB3"/>
    <property type="match status" value="2"/>
</dbReference>
<dbReference type="InterPro" id="IPR004678">
    <property type="entry name" value="Cyt_c_oxidase_cbb3_su3"/>
</dbReference>
<proteinExistence type="inferred from homology"/>
<evidence type="ECO:0000256" key="11">
    <source>
        <dbReference type="ARBA" id="ARBA00022737"/>
    </source>
</evidence>
<dbReference type="InterPro" id="IPR032858">
    <property type="entry name" value="CcoP_N"/>
</dbReference>
<keyword evidence="5 19" id="KW-1003">Cell membrane</keyword>
<evidence type="ECO:0000256" key="4">
    <source>
        <dbReference type="ARBA" id="ARBA00022448"/>
    </source>
</evidence>
<keyword evidence="6 19" id="KW-0997">Cell inner membrane</keyword>
<comment type="caution">
    <text evidence="22">The sequence shown here is derived from an EMBL/GenBank/DDBJ whole genome shotgun (WGS) entry which is preliminary data.</text>
</comment>
<keyword evidence="13 19" id="KW-0249">Electron transport</keyword>
<comment type="pathway">
    <text evidence="2 19">Energy metabolism; oxidative phosphorylation.</text>
</comment>
<keyword evidence="17 19" id="KW-0406">Ion transport</keyword>
<keyword evidence="9 20" id="KW-0812">Transmembrane</keyword>
<dbReference type="Gene3D" id="6.10.280.130">
    <property type="match status" value="1"/>
</dbReference>
<dbReference type="Pfam" id="PF14715">
    <property type="entry name" value="FixP_N"/>
    <property type="match status" value="1"/>
</dbReference>
<evidence type="ECO:0000256" key="15">
    <source>
        <dbReference type="ARBA" id="ARBA00023002"/>
    </source>
</evidence>
<feature type="transmembrane region" description="Helical" evidence="20">
    <location>
        <begin position="6"/>
        <end position="26"/>
    </location>
</feature>
<evidence type="ECO:0000256" key="19">
    <source>
        <dbReference type="PIRNR" id="PIRNR000006"/>
    </source>
</evidence>
<evidence type="ECO:0000256" key="7">
    <source>
        <dbReference type="ARBA" id="ARBA00022617"/>
    </source>
</evidence>
<evidence type="ECO:0000256" key="16">
    <source>
        <dbReference type="ARBA" id="ARBA00023004"/>
    </source>
</evidence>
<keyword evidence="10 19" id="KW-0479">Metal-binding</keyword>
<evidence type="ECO:0000256" key="1">
    <source>
        <dbReference type="ARBA" id="ARBA00004533"/>
    </source>
</evidence>
<feature type="domain" description="Cytochrome c" evidence="21">
    <location>
        <begin position="126"/>
        <end position="209"/>
    </location>
</feature>
<evidence type="ECO:0000256" key="14">
    <source>
        <dbReference type="ARBA" id="ARBA00022989"/>
    </source>
</evidence>
<keyword evidence="7 19" id="KW-0349">Heme</keyword>
<evidence type="ECO:0000256" key="8">
    <source>
        <dbReference type="ARBA" id="ARBA00022660"/>
    </source>
</evidence>
<comment type="subunit">
    <text evidence="19">Component of the cbb3-type cytochrome c oxidase.</text>
</comment>
<dbReference type="NCBIfam" id="TIGR00782">
    <property type="entry name" value="ccoP"/>
    <property type="match status" value="1"/>
</dbReference>
<reference evidence="23" key="1">
    <citation type="journal article" date="2019" name="Int. J. Syst. Evol. Microbiol.">
        <title>The Global Catalogue of Microorganisms (GCM) 10K type strain sequencing project: providing services to taxonomists for standard genome sequencing and annotation.</title>
        <authorList>
            <consortium name="The Broad Institute Genomics Platform"/>
            <consortium name="The Broad Institute Genome Sequencing Center for Infectious Disease"/>
            <person name="Wu L."/>
            <person name="Ma J."/>
        </authorList>
    </citation>
    <scope>NUCLEOTIDE SEQUENCE [LARGE SCALE GENOMIC DNA]</scope>
    <source>
        <strain evidence="23">KCTC 42441</strain>
    </source>
</reference>
<keyword evidence="15 19" id="KW-0560">Oxidoreductase</keyword>
<comment type="similarity">
    <text evidence="3 19">Belongs to the CcoP / FixP family.</text>
</comment>
<keyword evidence="4 19" id="KW-0813">Transport</keyword>
<evidence type="ECO:0000256" key="10">
    <source>
        <dbReference type="ARBA" id="ARBA00022723"/>
    </source>
</evidence>
<dbReference type="EMBL" id="JBHRYA010000003">
    <property type="protein sequence ID" value="MFC3715522.1"/>
    <property type="molecule type" value="Genomic_DNA"/>
</dbReference>
<dbReference type="PANTHER" id="PTHR33751:SF1">
    <property type="entry name" value="CBB3-TYPE CYTOCHROME C OXIDASE SUBUNIT FIXP"/>
    <property type="match status" value="1"/>
</dbReference>
<evidence type="ECO:0000256" key="17">
    <source>
        <dbReference type="ARBA" id="ARBA00023065"/>
    </source>
</evidence>
<gene>
    <name evidence="22" type="primary">ccoP</name>
    <name evidence="22" type="ORF">ACFONC_05085</name>
</gene>
<sequence>MSTGWTVFIVVLTAFNILGCAWLLWWTAKRRPGDPKPEETSHYWDGDITEFNKPMPRWWINWFYLMIVFGIGYLAWYGGLGGIDGLSSWSSHDEHALAKAADDARLEETFAPYKGRPIDQIARDPAAIKLGQSIFSNNCATCHGSSAQGAIGFPNLGDDIWHWGGSPEEILTSILDGREGVMPEWGTVLTGMGGDSAVISVVAYVRSLSDPARSKDYLAVQGQRLYEGVCIACHGVDGKGNTALGSPDLTDDYWMYGDSTAQLTQSIAHGRHGVMPAWRDMLGETRSRLVGAYVWSLSHPGGETATATATPAAQETASQ</sequence>
<keyword evidence="18 19" id="KW-0472">Membrane</keyword>
<protein>
    <recommendedName>
        <fullName evidence="19">Cbb3-type cytochrome c oxidase subunit</fullName>
    </recommendedName>
</protein>
<evidence type="ECO:0000313" key="22">
    <source>
        <dbReference type="EMBL" id="MFC3715522.1"/>
    </source>
</evidence>
<dbReference type="InterPro" id="IPR009056">
    <property type="entry name" value="Cyt_c-like_dom"/>
</dbReference>
<comment type="subcellular location">
    <subcellularLocation>
        <location evidence="1 19">Cell inner membrane</location>
    </subcellularLocation>
</comment>
<evidence type="ECO:0000259" key="21">
    <source>
        <dbReference type="PROSITE" id="PS51007"/>
    </source>
</evidence>
<feature type="transmembrane region" description="Helical" evidence="20">
    <location>
        <begin position="58"/>
        <end position="78"/>
    </location>
</feature>
<comment type="function">
    <text evidence="19">C-type cytochrome. Part of the cbb3-type cytochrome c oxidase complex.</text>
</comment>
<keyword evidence="16 19" id="KW-0408">Iron</keyword>
<evidence type="ECO:0000256" key="13">
    <source>
        <dbReference type="ARBA" id="ARBA00022982"/>
    </source>
</evidence>
<evidence type="ECO:0000256" key="20">
    <source>
        <dbReference type="SAM" id="Phobius"/>
    </source>
</evidence>
<name>A0ABV7XKL4_9GAMM</name>
<evidence type="ECO:0000256" key="2">
    <source>
        <dbReference type="ARBA" id="ARBA00004673"/>
    </source>
</evidence>
<dbReference type="Proteomes" id="UP001595705">
    <property type="component" value="Unassembled WGS sequence"/>
</dbReference>
<dbReference type="InterPro" id="IPR038414">
    <property type="entry name" value="CcoP_N_sf"/>
</dbReference>